<accession>A0A1B0AML2</accession>
<evidence type="ECO:0000313" key="4">
    <source>
        <dbReference type="Proteomes" id="UP000092460"/>
    </source>
</evidence>
<dbReference type="GO" id="GO:0016604">
    <property type="term" value="C:nuclear body"/>
    <property type="evidence" value="ECO:0007669"/>
    <property type="project" value="TreeGrafter"/>
</dbReference>
<evidence type="ECO:0000313" key="3">
    <source>
        <dbReference type="EnsemblMetazoa" id="GPPI001925-PA"/>
    </source>
</evidence>
<dbReference type="Pfam" id="PF13837">
    <property type="entry name" value="Myb_DNA-bind_4"/>
    <property type="match status" value="1"/>
</dbReference>
<reference evidence="4" key="1">
    <citation type="submission" date="2015-01" db="EMBL/GenBank/DDBJ databases">
        <authorList>
            <person name="Aksoy S."/>
            <person name="Warren W."/>
            <person name="Wilson R.K."/>
        </authorList>
    </citation>
    <scope>NUCLEOTIDE SEQUENCE [LARGE SCALE GENOMIC DNA]</scope>
    <source>
        <strain evidence="4">IAEA</strain>
    </source>
</reference>
<proteinExistence type="predicted"/>
<dbReference type="PANTHER" id="PTHR22666:SF3">
    <property type="entry name" value="MYB_SANT-LIKE DNA-BINDING DOMAIN-CONTAINING PROTEIN 1"/>
    <property type="match status" value="1"/>
</dbReference>
<dbReference type="PANTHER" id="PTHR22666">
    <property type="entry name" value="MYB_SANT-LIKE DNA-BINDING DOMAIN-CONTAINING PROTEIN 1"/>
    <property type="match status" value="1"/>
</dbReference>
<feature type="compositionally biased region" description="Polar residues" evidence="1">
    <location>
        <begin position="153"/>
        <end position="165"/>
    </location>
</feature>
<name>A0A1B0AML2_9MUSC</name>
<keyword evidence="4" id="KW-1185">Reference proteome</keyword>
<reference evidence="3" key="2">
    <citation type="submission" date="2020-05" db="UniProtKB">
        <authorList>
            <consortium name="EnsemblMetazoa"/>
        </authorList>
    </citation>
    <scope>IDENTIFICATION</scope>
    <source>
        <strain evidence="3">IAEA</strain>
    </source>
</reference>
<dbReference type="AlphaFoldDB" id="A0A1B0AML2"/>
<organism evidence="3 4">
    <name type="scientific">Glossina palpalis gambiensis</name>
    <dbReference type="NCBI Taxonomy" id="67801"/>
    <lineage>
        <taxon>Eukaryota</taxon>
        <taxon>Metazoa</taxon>
        <taxon>Ecdysozoa</taxon>
        <taxon>Arthropoda</taxon>
        <taxon>Hexapoda</taxon>
        <taxon>Insecta</taxon>
        <taxon>Pterygota</taxon>
        <taxon>Neoptera</taxon>
        <taxon>Endopterygota</taxon>
        <taxon>Diptera</taxon>
        <taxon>Brachycera</taxon>
        <taxon>Muscomorpha</taxon>
        <taxon>Hippoboscoidea</taxon>
        <taxon>Glossinidae</taxon>
        <taxon>Glossina</taxon>
    </lineage>
</organism>
<dbReference type="EnsemblMetazoa" id="GPPI001925-RA">
    <property type="protein sequence ID" value="GPPI001925-PA"/>
    <property type="gene ID" value="GPPI001925"/>
</dbReference>
<dbReference type="InterPro" id="IPR026095">
    <property type="entry name" value="Myb/SANT-like_DNA-bd_dom_prot"/>
</dbReference>
<sequence length="239" mass="27667">MENKKAKRSYKARYTWKPYADEALLDLWVKNIEELRGPRKSGHVYLKMAKELGRLGIHVFAEEVKTKIHNLTSKYRKETANVESSGGHPSEWIYYAKVHQIMGGQPIPCIQTEECLKEDPLENTIKLEEPELEIFPSCSNSSGSESDFAPRSPSASLPQSQNSPASPICSEVTETEDYRKQILNEFKKCNEQIHYEIARNEDFGKKMLKLEEEKIMLLREYLNNAKDIKTMFENYLNKN</sequence>
<feature type="region of interest" description="Disordered" evidence="1">
    <location>
        <begin position="136"/>
        <end position="171"/>
    </location>
</feature>
<protein>
    <recommendedName>
        <fullName evidence="2">Myb/SANT-like DNA-binding domain-containing protein</fullName>
    </recommendedName>
</protein>
<dbReference type="GO" id="GO:0045893">
    <property type="term" value="P:positive regulation of DNA-templated transcription"/>
    <property type="evidence" value="ECO:0007669"/>
    <property type="project" value="TreeGrafter"/>
</dbReference>
<dbReference type="Proteomes" id="UP000092460">
    <property type="component" value="Unassembled WGS sequence"/>
</dbReference>
<dbReference type="VEuPathDB" id="VectorBase:GPPI001925"/>
<dbReference type="InterPro" id="IPR044822">
    <property type="entry name" value="Myb_DNA-bind_4"/>
</dbReference>
<evidence type="ECO:0000256" key="1">
    <source>
        <dbReference type="SAM" id="MobiDB-lite"/>
    </source>
</evidence>
<dbReference type="EMBL" id="JXJN01000495">
    <property type="status" value="NOT_ANNOTATED_CDS"/>
    <property type="molecule type" value="Genomic_DNA"/>
</dbReference>
<evidence type="ECO:0000259" key="2">
    <source>
        <dbReference type="Pfam" id="PF13837"/>
    </source>
</evidence>
<feature type="domain" description="Myb/SANT-like DNA-binding" evidence="2">
    <location>
        <begin position="14"/>
        <end position="101"/>
    </location>
</feature>
<dbReference type="Gene3D" id="1.10.10.60">
    <property type="entry name" value="Homeodomain-like"/>
    <property type="match status" value="1"/>
</dbReference>